<protein>
    <recommendedName>
        <fullName evidence="1">Glucosamine inositolphosphorylceramide transferase 1 N-terminal domain-containing protein</fullName>
    </recommendedName>
</protein>
<feature type="non-terminal residue" evidence="2">
    <location>
        <position position="1"/>
    </location>
</feature>
<organism evidence="2">
    <name type="scientific">marine sediment metagenome</name>
    <dbReference type="NCBI Taxonomy" id="412755"/>
    <lineage>
        <taxon>unclassified sequences</taxon>
        <taxon>metagenomes</taxon>
        <taxon>ecological metagenomes</taxon>
    </lineage>
</organism>
<accession>X0ZCB8</accession>
<evidence type="ECO:0000313" key="2">
    <source>
        <dbReference type="EMBL" id="GAG66909.1"/>
    </source>
</evidence>
<dbReference type="Pfam" id="PF24793">
    <property type="entry name" value="GINT1_N"/>
    <property type="match status" value="1"/>
</dbReference>
<dbReference type="AlphaFoldDB" id="X0ZCB8"/>
<feature type="domain" description="Glucosamine inositolphosphorylceramide transferase 1 N-terminal" evidence="1">
    <location>
        <begin position="1"/>
        <end position="64"/>
    </location>
</feature>
<evidence type="ECO:0000259" key="1">
    <source>
        <dbReference type="Pfam" id="PF24793"/>
    </source>
</evidence>
<comment type="caution">
    <text evidence="2">The sequence shown here is derived from an EMBL/GenBank/DDBJ whole genome shotgun (WGS) entry which is preliminary data.</text>
</comment>
<dbReference type="EMBL" id="BART01007990">
    <property type="protein sequence ID" value="GAG66909.1"/>
    <property type="molecule type" value="Genomic_DNA"/>
</dbReference>
<reference evidence="2" key="1">
    <citation type="journal article" date="2014" name="Front. Microbiol.">
        <title>High frequency of phylogenetically diverse reductive dehalogenase-homologous genes in deep subseafloor sedimentary metagenomes.</title>
        <authorList>
            <person name="Kawai M."/>
            <person name="Futagami T."/>
            <person name="Toyoda A."/>
            <person name="Takaki Y."/>
            <person name="Nishi S."/>
            <person name="Hori S."/>
            <person name="Arai W."/>
            <person name="Tsubouchi T."/>
            <person name="Morono Y."/>
            <person name="Uchiyama I."/>
            <person name="Ito T."/>
            <person name="Fujiyama A."/>
            <person name="Inagaki F."/>
            <person name="Takami H."/>
        </authorList>
    </citation>
    <scope>NUCLEOTIDE SEQUENCE</scope>
    <source>
        <strain evidence="2">Expedition CK06-06</strain>
    </source>
</reference>
<proteinExistence type="predicted"/>
<gene>
    <name evidence="2" type="ORF">S01H4_18061</name>
</gene>
<name>X0ZCB8_9ZZZZ</name>
<dbReference type="InterPro" id="IPR056442">
    <property type="entry name" value="GINT1_N"/>
</dbReference>
<sequence length="122" mass="13922">WKPHASNPIKVDVRSARPAGNPFYHNGNFYRPSQDCSEIYGGKIVLNRITRLSPTEFKEEKVNVIGPYKNSPYPDGIHTISSVGDMTIIDGFQRKFIGLHLSFFIVKIKKFLNTFNDAIHKK</sequence>